<dbReference type="AlphaFoldDB" id="A0A3Q7FLH6"/>
<keyword evidence="2" id="KW-1185">Reference proteome</keyword>
<proteinExistence type="predicted"/>
<dbReference type="Gramene" id="Solyc03g093810.1.1">
    <property type="protein sequence ID" value="Solyc03g093810.1.1.1"/>
    <property type="gene ID" value="Solyc03g093810.1"/>
</dbReference>
<evidence type="ECO:0000313" key="1">
    <source>
        <dbReference type="EnsemblPlants" id="Solyc03g093810.1.1.1"/>
    </source>
</evidence>
<reference evidence="1" key="1">
    <citation type="journal article" date="2012" name="Nature">
        <title>The tomato genome sequence provides insights into fleshy fruit evolution.</title>
        <authorList>
            <consortium name="Tomato Genome Consortium"/>
        </authorList>
    </citation>
    <scope>NUCLEOTIDE SEQUENCE [LARGE SCALE GENOMIC DNA]</scope>
    <source>
        <strain evidence="1">cv. Heinz 1706</strain>
    </source>
</reference>
<name>A0A3Q7FLH6_SOLLC</name>
<accession>A0A3Q7FLH6</accession>
<dbReference type="Proteomes" id="UP000004994">
    <property type="component" value="Chromosome 3"/>
</dbReference>
<dbReference type="InParanoid" id="A0A3Q7FLH6"/>
<dbReference type="PaxDb" id="4081-Solyc03g093810.1.1"/>
<evidence type="ECO:0000313" key="2">
    <source>
        <dbReference type="Proteomes" id="UP000004994"/>
    </source>
</evidence>
<dbReference type="EnsemblPlants" id="Solyc03g093810.1.1">
    <property type="protein sequence ID" value="Solyc03g093810.1.1.1"/>
    <property type="gene ID" value="Solyc03g093810.1"/>
</dbReference>
<organism evidence="1">
    <name type="scientific">Solanum lycopersicum</name>
    <name type="common">Tomato</name>
    <name type="synonym">Lycopersicon esculentum</name>
    <dbReference type="NCBI Taxonomy" id="4081"/>
    <lineage>
        <taxon>Eukaryota</taxon>
        <taxon>Viridiplantae</taxon>
        <taxon>Streptophyta</taxon>
        <taxon>Embryophyta</taxon>
        <taxon>Tracheophyta</taxon>
        <taxon>Spermatophyta</taxon>
        <taxon>Magnoliopsida</taxon>
        <taxon>eudicotyledons</taxon>
        <taxon>Gunneridae</taxon>
        <taxon>Pentapetalae</taxon>
        <taxon>asterids</taxon>
        <taxon>lamiids</taxon>
        <taxon>Solanales</taxon>
        <taxon>Solanaceae</taxon>
        <taxon>Solanoideae</taxon>
        <taxon>Solaneae</taxon>
        <taxon>Solanum</taxon>
        <taxon>Solanum subgen. Lycopersicon</taxon>
    </lineage>
</organism>
<reference evidence="1" key="2">
    <citation type="submission" date="2019-01" db="UniProtKB">
        <authorList>
            <consortium name="EnsemblPlants"/>
        </authorList>
    </citation>
    <scope>IDENTIFICATION</scope>
    <source>
        <strain evidence="1">cv. Heinz 1706</strain>
    </source>
</reference>
<sequence>MVSRARGMVDLTAFSADFCHFTTGSSLKMLGYAAVRRKKRKNMNGVLGQVKIHFLVIVLAGNG</sequence>
<protein>
    <submittedName>
        <fullName evidence="1">Uncharacterized protein</fullName>
    </submittedName>
</protein>